<keyword evidence="2" id="KW-0677">Repeat</keyword>
<keyword evidence="5" id="KW-0812">Transmembrane</keyword>
<dbReference type="InterPro" id="IPR051216">
    <property type="entry name" value="Teneurin"/>
</dbReference>
<feature type="chain" id="PRO_5002912047" evidence="6">
    <location>
        <begin position="27"/>
        <end position="2070"/>
    </location>
</feature>
<keyword evidence="1 4" id="KW-0245">EGF-like domain</keyword>
<feature type="domain" description="EGF-like" evidence="7">
    <location>
        <begin position="1357"/>
        <end position="1391"/>
    </location>
</feature>
<dbReference type="PANTHER" id="PTHR11219">
    <property type="entry name" value="TENEURIN AND N-ACETYLGLUCOSAMINE-1-PHOSPHODIESTER ALPHA-N-ACETYLGLUCOSAMINIDASE"/>
    <property type="match status" value="1"/>
</dbReference>
<dbReference type="SUPFAM" id="SSF52025">
    <property type="entry name" value="PA domain"/>
    <property type="match status" value="1"/>
</dbReference>
<sequence>MRLHPRDRGAALALLALLALARGAVARSPPLPEDAPSTSTCAWLDAAAASSQRGVVSDGSGERGTYLPNSNCTWIIRPEVSGASASANATEGTTTAAAGITLVFPSFKTVFDDDFLYVTDVSDASSPNPLAAYTGILPPLTAARFENVTALKLEFVTAEENRDAGFEAVWLADGSCYNDCRGGGGGGGGGDSGRCVDGLCVCDDDHVGADCSIPVPRIPGDGVGVNGSVGVGEYRYFRVDVPSDPPGLMLKLELTFPNGDSDGARPMLMLANASAAMSGDPKAAGKRGNPGAAADDAADDAVTYFDDFATKDGGDCGPYPGCRWANTDARGPADIPPNVRVAGDANAFRLGGQPLVRSLRGRDAFPRRDVLLPAHPTPHYNALVDARDWDTHADHHHLYVTNEAYSPKYADGRAKVVLTPGTWIVGVTNTETTPLPRFLAGTVHDDIQWWGPRPGFEGAVNGVNFTLSATLSDDVDEMCLKRCGDGGGVCDAGTCRCGGGGDGADVDGVDAAGDALVVGEHCEHVAATLEPGGETVKMPTLHIGQWAYAFVPSPKNVDEHKNHPLLVELSHGGTPAASPMLFATASNDAIDADGGIEVPSPDITCAAFWGSGPYGDVHCHVTGYGNADFQFPPPEAFASGYEKTVTAAEIGMDYASIVIPPEARLDVGDGFYVGVWNHPSYSGDALEYELRATYVTPGEPSCPFACGGNGKCGGGGSGGDIEPSDAAVFVDATARDWTCSCAPNATGAYCQDELTTLALDADVTRTLENGAWDYFVLDLPAFAGGGADDDDDDERLHSVLIEIDKIQRDAFPLVYVKRGGPPAAFAAVYSSTVREAVIALDPDANGVGVAALADAGNSRINLTGAVPANARVIGLRYDLSVEATFPSYVSEACLAFESGSRGYEAIACPSDLAASGTKVVVGGTSDAGGRSVDVDGGGGGGGSDFAISNLNVVAFDVPEDGVLFMELFESYDDFKPDDAATGGENLASEPPDSRWNGTVAVLFRERVAIGHDYQDVESAYCTGIDCAVGDEHGLVFPLAVDDADADAVAPAPPGDGRYYVGVYNSRIGSPSGTLSQHESARFAADMTYTIRASASSNAAPACVNDCNGVGECLPTTTPACRCDPGFFGPGCSVSPVEIPLVDDVGTAAGFVPEGHFEYRFVDVPADAKFLVVNLTFPLHQASAPRVFARRGAIPAHCDSILGAASGCVDAYDASDENAGDGDVVWTESGAMLVRTLKIDPRDPRGEGGGAGGVGGGLGGDVTSVAAELNKREAEAALALVAGRDADASDPEKTVTTVNATLDFDFDFDYDIDGGVLDGLVDRWRLPAALRRRWYVAVYNDIHGGESLTFSLGVRVSSVASCVVPDCSGHGTCDLKAGVCACEEGYFGASCFARMMPVDADAAAPTRHDEALSLGEFTFFTFRVNCTGQDASIVFTKRQPGDENATSSGGTGTEVELAVRHGSIPTLDDGGFLDGVVSATDEPDAWIKLHNARPGTYYGVVHVSAGEALRAFALDVALEGSRVPNAHNQCEYADDQLVMEIYAPSGTYARLGPTSGSTGSSVVLPVDHSLMPADIYEPAYGACGDVNETTTTATAAAAKHCYLGDGHSSGRVRDLPRDAGHGPVEGRVVLGLATPADVDDRAYFYVYGDVRKYYGRFPGDLLAVGSVAERPTLAFQGEPNDSNNVDLEACGPLKNAEDVRGNVCLVVRGTCPFSAKTLACQAAGAVAVILVNDDFDEGAADNWIGSHDPAEIKIPTISYGGRDGNMMLNEMFDASIISNASSASTNVTLNATPWEAYARDVTVKAYAYRCEAPSKCPACAPGLATPADGCSSAACPGMDPALSRNCSERGVGPHGGCSLAPRERWVDLTPRFACECARGYAGAACEISHDPPAFTTTPEIVFGAAATTIEDGDVFTFTVHADASVDDVDVVYVLEGAGAPGAAVDPKTGEFTFNASGVRAAAASATTGDGDGGGGPTAYAFRIAAVDELGGKSTTDFLVAVGAAAGGSAPVVETRTRMRTRENPGRTVGIALGCLFVATGLVTVLAIVITRRIKRQKHREEVKKQVAMVEL</sequence>
<evidence type="ECO:0000256" key="1">
    <source>
        <dbReference type="ARBA" id="ARBA00022536"/>
    </source>
</evidence>
<dbReference type="Pfam" id="PF02225">
    <property type="entry name" value="PA"/>
    <property type="match status" value="1"/>
</dbReference>
<dbReference type="PANTHER" id="PTHR11219:SF69">
    <property type="entry name" value="TENEURIN-A"/>
    <property type="match status" value="1"/>
</dbReference>
<keyword evidence="3 4" id="KW-1015">Disulfide bond</keyword>
<dbReference type="Proteomes" id="UP000001876">
    <property type="component" value="Unassembled WGS sequence"/>
</dbReference>
<dbReference type="OrthoDB" id="780650at2759"/>
<dbReference type="EMBL" id="GG663738">
    <property type="protein sequence ID" value="EEH57758.1"/>
    <property type="molecule type" value="Genomic_DNA"/>
</dbReference>
<evidence type="ECO:0000256" key="4">
    <source>
        <dbReference type="PROSITE-ProRule" id="PRU00076"/>
    </source>
</evidence>
<evidence type="ECO:0000313" key="9">
    <source>
        <dbReference type="Proteomes" id="UP000001876"/>
    </source>
</evidence>
<keyword evidence="5" id="KW-1133">Transmembrane helix</keyword>
<reference evidence="8 9" key="1">
    <citation type="journal article" date="2009" name="Science">
        <title>Green evolution and dynamic adaptations revealed by genomes of the marine picoeukaryotes Micromonas.</title>
        <authorList>
            <person name="Worden A.Z."/>
            <person name="Lee J.H."/>
            <person name="Mock T."/>
            <person name="Rouze P."/>
            <person name="Simmons M.P."/>
            <person name="Aerts A.L."/>
            <person name="Allen A.E."/>
            <person name="Cuvelier M.L."/>
            <person name="Derelle E."/>
            <person name="Everett M.V."/>
            <person name="Foulon E."/>
            <person name="Grimwood J."/>
            <person name="Gundlach H."/>
            <person name="Henrissat B."/>
            <person name="Napoli C."/>
            <person name="McDonald S.M."/>
            <person name="Parker M.S."/>
            <person name="Rombauts S."/>
            <person name="Salamov A."/>
            <person name="Von Dassow P."/>
            <person name="Badger J.H."/>
            <person name="Coutinho P.M."/>
            <person name="Demir E."/>
            <person name="Dubchak I."/>
            <person name="Gentemann C."/>
            <person name="Eikrem W."/>
            <person name="Gready J.E."/>
            <person name="John U."/>
            <person name="Lanier W."/>
            <person name="Lindquist E.A."/>
            <person name="Lucas S."/>
            <person name="Mayer K.F."/>
            <person name="Moreau H."/>
            <person name="Not F."/>
            <person name="Otillar R."/>
            <person name="Panaud O."/>
            <person name="Pangilinan J."/>
            <person name="Paulsen I."/>
            <person name="Piegu B."/>
            <person name="Poliakov A."/>
            <person name="Robbens S."/>
            <person name="Schmutz J."/>
            <person name="Toulza E."/>
            <person name="Wyss T."/>
            <person name="Zelensky A."/>
            <person name="Zhou K."/>
            <person name="Armbrust E.V."/>
            <person name="Bhattacharya D."/>
            <person name="Goodenough U.W."/>
            <person name="Van de Peer Y."/>
            <person name="Grigoriev I.V."/>
        </authorList>
    </citation>
    <scope>NUCLEOTIDE SEQUENCE [LARGE SCALE GENOMIC DNA]</scope>
    <source>
        <strain evidence="8 9">CCMP1545</strain>
    </source>
</reference>
<feature type="disulfide bond" evidence="4">
    <location>
        <begin position="1102"/>
        <end position="1112"/>
    </location>
</feature>
<keyword evidence="5" id="KW-0472">Membrane</keyword>
<name>C1MQS3_MICPC</name>
<dbReference type="InterPro" id="IPR035914">
    <property type="entry name" value="Sperma_CUB_dom_sf"/>
</dbReference>
<dbReference type="PROSITE" id="PS50026">
    <property type="entry name" value="EGF_3"/>
    <property type="match status" value="2"/>
</dbReference>
<feature type="transmembrane region" description="Helical" evidence="5">
    <location>
        <begin position="2027"/>
        <end position="2048"/>
    </location>
</feature>
<proteinExistence type="predicted"/>
<feature type="domain" description="EGF-like" evidence="7">
    <location>
        <begin position="1098"/>
        <end position="1132"/>
    </location>
</feature>
<organism evidence="9">
    <name type="scientific">Micromonas pusilla (strain CCMP1545)</name>
    <name type="common">Picoplanktonic green alga</name>
    <dbReference type="NCBI Taxonomy" id="564608"/>
    <lineage>
        <taxon>Eukaryota</taxon>
        <taxon>Viridiplantae</taxon>
        <taxon>Chlorophyta</taxon>
        <taxon>Mamiellophyceae</taxon>
        <taxon>Mamiellales</taxon>
        <taxon>Mamiellaceae</taxon>
        <taxon>Micromonas</taxon>
    </lineage>
</organism>
<comment type="caution">
    <text evidence="4">Lacks conserved residue(s) required for the propagation of feature annotation.</text>
</comment>
<dbReference type="InterPro" id="IPR046450">
    <property type="entry name" value="PA_dom_sf"/>
</dbReference>
<dbReference type="PROSITE" id="PS01186">
    <property type="entry name" value="EGF_2"/>
    <property type="match status" value="3"/>
</dbReference>
<dbReference type="SMART" id="SM00181">
    <property type="entry name" value="EGF"/>
    <property type="match status" value="4"/>
</dbReference>
<keyword evidence="9" id="KW-1185">Reference proteome</keyword>
<dbReference type="Gene3D" id="2.60.120.290">
    <property type="entry name" value="Spermadhesin, CUB domain"/>
    <property type="match status" value="1"/>
</dbReference>
<dbReference type="Gene3D" id="2.10.25.10">
    <property type="entry name" value="Laminin"/>
    <property type="match status" value="1"/>
</dbReference>
<gene>
    <name evidence="8" type="ORF">MICPUCDRAFT_39393</name>
</gene>
<dbReference type="InterPro" id="IPR003137">
    <property type="entry name" value="PA_domain"/>
</dbReference>
<dbReference type="CDD" id="cd00055">
    <property type="entry name" value="EGF_Lam"/>
    <property type="match status" value="1"/>
</dbReference>
<evidence type="ECO:0000256" key="2">
    <source>
        <dbReference type="ARBA" id="ARBA00022737"/>
    </source>
</evidence>
<dbReference type="InterPro" id="IPR000742">
    <property type="entry name" value="EGF"/>
</dbReference>
<keyword evidence="6" id="KW-0732">Signal</keyword>
<dbReference type="GeneID" id="9683616"/>
<feature type="signal peptide" evidence="6">
    <location>
        <begin position="1"/>
        <end position="26"/>
    </location>
</feature>
<evidence type="ECO:0000256" key="5">
    <source>
        <dbReference type="SAM" id="Phobius"/>
    </source>
</evidence>
<feature type="disulfide bond" evidence="4">
    <location>
        <begin position="1381"/>
        <end position="1390"/>
    </location>
</feature>
<accession>C1MQS3</accession>
<evidence type="ECO:0000259" key="7">
    <source>
        <dbReference type="PROSITE" id="PS50026"/>
    </source>
</evidence>
<dbReference type="RefSeq" id="XP_003057807.1">
    <property type="nucleotide sequence ID" value="XM_003057761.1"/>
</dbReference>
<dbReference type="Gene3D" id="3.50.30.30">
    <property type="match status" value="1"/>
</dbReference>
<evidence type="ECO:0000313" key="8">
    <source>
        <dbReference type="EMBL" id="EEH57758.1"/>
    </source>
</evidence>
<dbReference type="CDD" id="cd00538">
    <property type="entry name" value="PA"/>
    <property type="match status" value="1"/>
</dbReference>
<protein>
    <submittedName>
        <fullName evidence="8">Predicted protein</fullName>
    </submittedName>
</protein>
<dbReference type="KEGG" id="mpp:MICPUCDRAFT_39393"/>
<evidence type="ECO:0000256" key="6">
    <source>
        <dbReference type="SAM" id="SignalP"/>
    </source>
</evidence>
<evidence type="ECO:0000256" key="3">
    <source>
        <dbReference type="ARBA" id="ARBA00023157"/>
    </source>
</evidence>
<dbReference type="PROSITE" id="PS00022">
    <property type="entry name" value="EGF_1"/>
    <property type="match status" value="2"/>
</dbReference>
<dbReference type="InterPro" id="IPR002049">
    <property type="entry name" value="LE_dom"/>
</dbReference>
<dbReference type="Pfam" id="PF23106">
    <property type="entry name" value="EGF_Teneurin"/>
    <property type="match status" value="1"/>
</dbReference>
<feature type="disulfide bond" evidence="4">
    <location>
        <begin position="1122"/>
        <end position="1131"/>
    </location>
</feature>